<evidence type="ECO:0000313" key="1">
    <source>
        <dbReference type="EMBL" id="KAJ2991987.1"/>
    </source>
</evidence>
<accession>A0ACC1PG64</accession>
<name>A0ACC1PG64_9APHY</name>
<protein>
    <submittedName>
        <fullName evidence="1">Uncharacterized protein</fullName>
    </submittedName>
</protein>
<proteinExistence type="predicted"/>
<evidence type="ECO:0000313" key="2">
    <source>
        <dbReference type="Proteomes" id="UP001144978"/>
    </source>
</evidence>
<reference evidence="1" key="1">
    <citation type="submission" date="2022-08" db="EMBL/GenBank/DDBJ databases">
        <title>Genome Sequence of Pycnoporus sanguineus.</title>
        <authorList>
            <person name="Buettner E."/>
        </authorList>
    </citation>
    <scope>NUCLEOTIDE SEQUENCE</scope>
    <source>
        <strain evidence="1">CG-C14</strain>
    </source>
</reference>
<dbReference type="Proteomes" id="UP001144978">
    <property type="component" value="Unassembled WGS sequence"/>
</dbReference>
<sequence>MRRVNVQNKYRATNTYLQTTHSPAILVSPQMQTNPHRSSPLPAAYQTASPSSASPPPRATPLHHLAFKHGCIHVVGTVSKMPVFSLHRRHCETLDSILKCGVQSRSKVHLRELVSALRALGFTIFNEKGSKFRFHPPPTIGRVALRLHLVRSAIAPHSERPDAFQHKHELDYYHQDALKHAMETLYGWGEGTFDCA</sequence>
<keyword evidence="2" id="KW-1185">Reference proteome</keyword>
<dbReference type="EMBL" id="JANSHE010002431">
    <property type="protein sequence ID" value="KAJ2991987.1"/>
    <property type="molecule type" value="Genomic_DNA"/>
</dbReference>
<gene>
    <name evidence="1" type="ORF">NUW54_g8048</name>
</gene>
<comment type="caution">
    <text evidence="1">The sequence shown here is derived from an EMBL/GenBank/DDBJ whole genome shotgun (WGS) entry which is preliminary data.</text>
</comment>
<organism evidence="1 2">
    <name type="scientific">Trametes sanguinea</name>
    <dbReference type="NCBI Taxonomy" id="158606"/>
    <lineage>
        <taxon>Eukaryota</taxon>
        <taxon>Fungi</taxon>
        <taxon>Dikarya</taxon>
        <taxon>Basidiomycota</taxon>
        <taxon>Agaricomycotina</taxon>
        <taxon>Agaricomycetes</taxon>
        <taxon>Polyporales</taxon>
        <taxon>Polyporaceae</taxon>
        <taxon>Trametes</taxon>
    </lineage>
</organism>